<dbReference type="GeneID" id="14867796"/>
<dbReference type="Gene3D" id="3.30.200.20">
    <property type="entry name" value="Phosphorylase Kinase, domain 1"/>
    <property type="match status" value="1"/>
</dbReference>
<keyword evidence="2" id="KW-0723">Serine/threonine-protein kinase</keyword>
<dbReference type="GO" id="GO:0005634">
    <property type="term" value="C:nucleus"/>
    <property type="evidence" value="ECO:0007669"/>
    <property type="project" value="TreeGrafter"/>
</dbReference>
<evidence type="ECO:0000259" key="10">
    <source>
        <dbReference type="PROSITE" id="PS50011"/>
    </source>
</evidence>
<dbReference type="PROSITE" id="PS50011">
    <property type="entry name" value="PROTEIN_KINASE_DOM"/>
    <property type="match status" value="1"/>
</dbReference>
<name>F4Q800_CACFS</name>
<evidence type="ECO:0000256" key="5">
    <source>
        <dbReference type="ARBA" id="ARBA00022777"/>
    </source>
</evidence>
<evidence type="ECO:0000256" key="2">
    <source>
        <dbReference type="ARBA" id="ARBA00022527"/>
    </source>
</evidence>
<keyword evidence="5" id="KW-0418">Kinase</keyword>
<comment type="catalytic activity">
    <reaction evidence="7">
        <text>L-threonyl-[protein] + ATP = O-phospho-L-threonyl-[protein] + ADP + H(+)</text>
        <dbReference type="Rhea" id="RHEA:46608"/>
        <dbReference type="Rhea" id="RHEA-COMP:11060"/>
        <dbReference type="Rhea" id="RHEA-COMP:11605"/>
        <dbReference type="ChEBI" id="CHEBI:15378"/>
        <dbReference type="ChEBI" id="CHEBI:30013"/>
        <dbReference type="ChEBI" id="CHEBI:30616"/>
        <dbReference type="ChEBI" id="CHEBI:61977"/>
        <dbReference type="ChEBI" id="CHEBI:456216"/>
        <dbReference type="EC" id="2.7.11.1"/>
    </reaction>
</comment>
<dbReference type="PANTHER" id="PTHR11042:SF160">
    <property type="entry name" value="EUKARYOTIC TRANSLATION INITIATION FACTOR 2-ALPHA KINASE 1"/>
    <property type="match status" value="1"/>
</dbReference>
<keyword evidence="12" id="KW-1185">Reference proteome</keyword>
<evidence type="ECO:0000256" key="3">
    <source>
        <dbReference type="ARBA" id="ARBA00022679"/>
    </source>
</evidence>
<dbReference type="Proteomes" id="UP000007797">
    <property type="component" value="Unassembled WGS sequence"/>
</dbReference>
<dbReference type="InterPro" id="IPR050339">
    <property type="entry name" value="CC_SR_Kinase"/>
</dbReference>
<evidence type="ECO:0000256" key="4">
    <source>
        <dbReference type="ARBA" id="ARBA00022741"/>
    </source>
</evidence>
<dbReference type="RefSeq" id="XP_004352225.1">
    <property type="nucleotide sequence ID" value="XM_004352173.1"/>
</dbReference>
<evidence type="ECO:0000256" key="1">
    <source>
        <dbReference type="ARBA" id="ARBA00012513"/>
    </source>
</evidence>
<evidence type="ECO:0000313" key="12">
    <source>
        <dbReference type="Proteomes" id="UP000007797"/>
    </source>
</evidence>
<dbReference type="EC" id="2.7.11.1" evidence="1"/>
<dbReference type="OrthoDB" id="21004at2759"/>
<protein>
    <recommendedName>
        <fullName evidence="1">non-specific serine/threonine protein kinase</fullName>
        <ecNumber evidence="1">2.7.11.1</ecNumber>
    </recommendedName>
</protein>
<dbReference type="GO" id="GO:0004694">
    <property type="term" value="F:eukaryotic translation initiation factor 2alpha kinase activity"/>
    <property type="evidence" value="ECO:0007669"/>
    <property type="project" value="TreeGrafter"/>
</dbReference>
<dbReference type="AlphaFoldDB" id="F4Q800"/>
<dbReference type="SUPFAM" id="SSF56112">
    <property type="entry name" value="Protein kinase-like (PK-like)"/>
    <property type="match status" value="1"/>
</dbReference>
<dbReference type="GO" id="GO:0005737">
    <property type="term" value="C:cytoplasm"/>
    <property type="evidence" value="ECO:0007669"/>
    <property type="project" value="TreeGrafter"/>
</dbReference>
<keyword evidence="4" id="KW-0547">Nucleotide-binding</keyword>
<sequence length="475" mass="54067">MSDQIIENLEFSGFKVINFQQLLPSVSDAHLQDTNNNPSSSTTTTTSSIHEQTLTITMHAAVDQPLCVTDALLQLSVSTNNTSNEAETDHYINELMTGVVREQDQEEQQQQQEESPDAINILKQSDHDPYFNNVLLLQTNNVHPLPQQQYPTISKFETDYHSFKIGSGGQGTVYQATYIVDDGIYAIKKCDKSNIESMQDECRIMARLNDNPHIIKYFYSWIETIYNPSSTTTTTIINNNNYNNNINMHSNNNMYNNMYSNRSSPSSPSSTYSSSSTISVVSNNNSNNNNNDTSLTSQRYASIGYAPTLPQTSTIDQNMYINNNMNQVLYIQMELAKKTLRSWMNKHVATQALLKIGDFGLTTTIDECQTKQNKQGLGTNLYASPEQMRGGQYDETTDVYSVAIIYYELISNWESSQDRYQRLTNPNIYNDITIRHSHPLEVALIAPLLERENRPKAYQILQYDFFKNNNYKPNS</sequence>
<reference evidence="12" key="1">
    <citation type="journal article" date="2011" name="Genome Res.">
        <title>Phylogeny-wide analysis of social amoeba genomes highlights ancient origins for complex intercellular communication.</title>
        <authorList>
            <person name="Heidel A.J."/>
            <person name="Lawal H.M."/>
            <person name="Felder M."/>
            <person name="Schilde C."/>
            <person name="Helps N.R."/>
            <person name="Tunggal B."/>
            <person name="Rivero F."/>
            <person name="John U."/>
            <person name="Schleicher M."/>
            <person name="Eichinger L."/>
            <person name="Platzer M."/>
            <person name="Noegel A.A."/>
            <person name="Schaap P."/>
            <person name="Gloeckner G."/>
        </authorList>
    </citation>
    <scope>NUCLEOTIDE SEQUENCE [LARGE SCALE GENOMIC DNA]</scope>
    <source>
        <strain evidence="12">SH3</strain>
    </source>
</reference>
<comment type="catalytic activity">
    <reaction evidence="8">
        <text>L-seryl-[protein] + ATP = O-phospho-L-seryl-[protein] + ADP + H(+)</text>
        <dbReference type="Rhea" id="RHEA:17989"/>
        <dbReference type="Rhea" id="RHEA-COMP:9863"/>
        <dbReference type="Rhea" id="RHEA-COMP:11604"/>
        <dbReference type="ChEBI" id="CHEBI:15378"/>
        <dbReference type="ChEBI" id="CHEBI:29999"/>
        <dbReference type="ChEBI" id="CHEBI:30616"/>
        <dbReference type="ChEBI" id="CHEBI:83421"/>
        <dbReference type="ChEBI" id="CHEBI:456216"/>
        <dbReference type="EC" id="2.7.11.1"/>
    </reaction>
</comment>
<accession>F4Q800</accession>
<evidence type="ECO:0000256" key="7">
    <source>
        <dbReference type="ARBA" id="ARBA00047899"/>
    </source>
</evidence>
<keyword evidence="3" id="KW-0808">Transferase</keyword>
<proteinExistence type="predicted"/>
<keyword evidence="6" id="KW-0067">ATP-binding</keyword>
<feature type="region of interest" description="Disordered" evidence="9">
    <location>
        <begin position="253"/>
        <end position="295"/>
    </location>
</feature>
<dbReference type="KEGG" id="dfa:DFA_09569"/>
<dbReference type="STRING" id="1054147.F4Q800"/>
<evidence type="ECO:0000256" key="6">
    <source>
        <dbReference type="ARBA" id="ARBA00022840"/>
    </source>
</evidence>
<dbReference type="GO" id="GO:0005524">
    <property type="term" value="F:ATP binding"/>
    <property type="evidence" value="ECO:0007669"/>
    <property type="project" value="UniProtKB-KW"/>
</dbReference>
<evidence type="ECO:0000256" key="9">
    <source>
        <dbReference type="SAM" id="MobiDB-lite"/>
    </source>
</evidence>
<dbReference type="PANTHER" id="PTHR11042">
    <property type="entry name" value="EUKARYOTIC TRANSLATION INITIATION FACTOR 2-ALPHA KINASE EIF2-ALPHA KINASE -RELATED"/>
    <property type="match status" value="1"/>
</dbReference>
<dbReference type="EMBL" id="GL883025">
    <property type="protein sequence ID" value="EGG15900.1"/>
    <property type="molecule type" value="Genomic_DNA"/>
</dbReference>
<organism evidence="11 12">
    <name type="scientific">Cavenderia fasciculata</name>
    <name type="common">Slime mold</name>
    <name type="synonym">Dictyostelium fasciculatum</name>
    <dbReference type="NCBI Taxonomy" id="261658"/>
    <lineage>
        <taxon>Eukaryota</taxon>
        <taxon>Amoebozoa</taxon>
        <taxon>Evosea</taxon>
        <taxon>Eumycetozoa</taxon>
        <taxon>Dictyostelia</taxon>
        <taxon>Acytosteliales</taxon>
        <taxon>Cavenderiaceae</taxon>
        <taxon>Cavenderia</taxon>
    </lineage>
</organism>
<dbReference type="Gene3D" id="1.10.510.10">
    <property type="entry name" value="Transferase(Phosphotransferase) domain 1"/>
    <property type="match status" value="1"/>
</dbReference>
<gene>
    <name evidence="11" type="ORF">DFA_09569</name>
</gene>
<dbReference type="InterPro" id="IPR000719">
    <property type="entry name" value="Prot_kinase_dom"/>
</dbReference>
<dbReference type="Pfam" id="PF00069">
    <property type="entry name" value="Pkinase"/>
    <property type="match status" value="2"/>
</dbReference>
<dbReference type="InterPro" id="IPR011009">
    <property type="entry name" value="Kinase-like_dom_sf"/>
</dbReference>
<evidence type="ECO:0000313" key="11">
    <source>
        <dbReference type="EMBL" id="EGG15900.1"/>
    </source>
</evidence>
<evidence type="ECO:0000256" key="8">
    <source>
        <dbReference type="ARBA" id="ARBA00048679"/>
    </source>
</evidence>
<feature type="domain" description="Protein kinase" evidence="10">
    <location>
        <begin position="159"/>
        <end position="466"/>
    </location>
</feature>